<comment type="caution">
    <text evidence="1">The sequence shown here is derived from an EMBL/GenBank/DDBJ whole genome shotgun (WGS) entry which is preliminary data.</text>
</comment>
<proteinExistence type="predicted"/>
<gene>
    <name evidence="1" type="ORF">ACFP81_09235</name>
</gene>
<accession>A0ABW1YCW1</accession>
<keyword evidence="2" id="KW-1185">Reference proteome</keyword>
<sequence length="116" mass="12392">MPLLNLAIDRSALGAGDYDPGLVAALLERGADPNDARYWPPLLHTIDVEGQAYHHHTRAPRMDLLDLLLARGADPAVADARGYTAMGVAAAYKLQAAQHKLALALVDDGPETDRSV</sequence>
<dbReference type="EMBL" id="JBHSWD010000001">
    <property type="protein sequence ID" value="MFC6592162.1"/>
    <property type="molecule type" value="Genomic_DNA"/>
</dbReference>
<dbReference type="SUPFAM" id="SSF48403">
    <property type="entry name" value="Ankyrin repeat"/>
    <property type="match status" value="1"/>
</dbReference>
<dbReference type="Gene3D" id="1.25.40.20">
    <property type="entry name" value="Ankyrin repeat-containing domain"/>
    <property type="match status" value="1"/>
</dbReference>
<dbReference type="InterPro" id="IPR036770">
    <property type="entry name" value="Ankyrin_rpt-contain_sf"/>
</dbReference>
<dbReference type="Proteomes" id="UP001596297">
    <property type="component" value="Unassembled WGS sequence"/>
</dbReference>
<evidence type="ECO:0000313" key="2">
    <source>
        <dbReference type="Proteomes" id="UP001596297"/>
    </source>
</evidence>
<name>A0ABW1YCW1_9DEIO</name>
<reference evidence="2" key="1">
    <citation type="journal article" date="2019" name="Int. J. Syst. Evol. Microbiol.">
        <title>The Global Catalogue of Microorganisms (GCM) 10K type strain sequencing project: providing services to taxonomists for standard genome sequencing and annotation.</title>
        <authorList>
            <consortium name="The Broad Institute Genomics Platform"/>
            <consortium name="The Broad Institute Genome Sequencing Center for Infectious Disease"/>
            <person name="Wu L."/>
            <person name="Ma J."/>
        </authorList>
    </citation>
    <scope>NUCLEOTIDE SEQUENCE [LARGE SCALE GENOMIC DNA]</scope>
    <source>
        <strain evidence="2">CGMCC 1.15772</strain>
    </source>
</reference>
<organism evidence="1 2">
    <name type="scientific">Deinococcus lacus</name>
    <dbReference type="NCBI Taxonomy" id="392561"/>
    <lineage>
        <taxon>Bacteria</taxon>
        <taxon>Thermotogati</taxon>
        <taxon>Deinococcota</taxon>
        <taxon>Deinococci</taxon>
        <taxon>Deinococcales</taxon>
        <taxon>Deinococcaceae</taxon>
        <taxon>Deinococcus</taxon>
    </lineage>
</organism>
<protein>
    <recommendedName>
        <fullName evidence="3">Ankyrin repeat domain-containing protein</fullName>
    </recommendedName>
</protein>
<dbReference type="RefSeq" id="WP_380083172.1">
    <property type="nucleotide sequence ID" value="NZ_JBHSWD010000001.1"/>
</dbReference>
<evidence type="ECO:0000313" key="1">
    <source>
        <dbReference type="EMBL" id="MFC6592162.1"/>
    </source>
</evidence>
<evidence type="ECO:0008006" key="3">
    <source>
        <dbReference type="Google" id="ProtNLM"/>
    </source>
</evidence>